<reference evidence="7 8" key="1">
    <citation type="submission" date="2015-06" db="EMBL/GenBank/DDBJ databases">
        <title>Draft genome of the ant-associated black yeast Phialophora attae CBS 131958.</title>
        <authorList>
            <person name="Moreno L.F."/>
            <person name="Stielow B.J."/>
            <person name="de Hoog S."/>
            <person name="Vicente V.A."/>
            <person name="Weiss V.A."/>
            <person name="de Vries M."/>
            <person name="Cruz L.M."/>
            <person name="Souza E.M."/>
        </authorList>
    </citation>
    <scope>NUCLEOTIDE SEQUENCE [LARGE SCALE GENOMIC DNA]</scope>
    <source>
        <strain evidence="7 8">CBS 131958</strain>
    </source>
</reference>
<evidence type="ECO:0000256" key="2">
    <source>
        <dbReference type="ARBA" id="ARBA00007581"/>
    </source>
</evidence>
<dbReference type="EMBL" id="LFJN01000030">
    <property type="protein sequence ID" value="KPI36513.1"/>
    <property type="molecule type" value="Genomic_DNA"/>
</dbReference>
<dbReference type="Pfam" id="PF02900">
    <property type="entry name" value="LigB"/>
    <property type="match status" value="1"/>
</dbReference>
<comment type="caution">
    <text evidence="7">The sequence shown here is derived from an EMBL/GenBank/DDBJ whole genome shotgun (WGS) entry which is preliminary data.</text>
</comment>
<comment type="similarity">
    <text evidence="2">Belongs to the DODA-type extradiol aromatic ring-opening dioxygenase family.</text>
</comment>
<dbReference type="GeneID" id="28736454"/>
<evidence type="ECO:0000256" key="3">
    <source>
        <dbReference type="ARBA" id="ARBA00022723"/>
    </source>
</evidence>
<keyword evidence="5" id="KW-0560">Oxidoreductase</keyword>
<dbReference type="GO" id="GO:0016702">
    <property type="term" value="F:oxidoreductase activity, acting on single donors with incorporation of molecular oxygen, incorporation of two atoms of oxygen"/>
    <property type="evidence" value="ECO:0007669"/>
    <property type="project" value="UniProtKB-ARBA"/>
</dbReference>
<dbReference type="AlphaFoldDB" id="A0A0N1GZJ2"/>
<dbReference type="PANTHER" id="PTHR30096:SF1">
    <property type="entry name" value="AROMATIC RING-OPENING DIOXYGENASE FAMILY PROTEIN (AFU_ORTHOLOGUE AFUA_7G00640)"/>
    <property type="match status" value="1"/>
</dbReference>
<dbReference type="SUPFAM" id="SSF53213">
    <property type="entry name" value="LigB-like"/>
    <property type="match status" value="1"/>
</dbReference>
<keyword evidence="3" id="KW-0479">Metal-binding</keyword>
<dbReference type="PIRSF" id="PIRSF006157">
    <property type="entry name" value="Doxgns_DODA"/>
    <property type="match status" value="1"/>
</dbReference>
<dbReference type="GO" id="GO:0008270">
    <property type="term" value="F:zinc ion binding"/>
    <property type="evidence" value="ECO:0007669"/>
    <property type="project" value="InterPro"/>
</dbReference>
<dbReference type="Gene3D" id="3.40.830.10">
    <property type="entry name" value="LigB-like"/>
    <property type="match status" value="1"/>
</dbReference>
<protein>
    <recommendedName>
        <fullName evidence="6">Extradiol ring-cleavage dioxygenase class III enzyme subunit B domain-containing protein</fullName>
    </recommendedName>
</protein>
<dbReference type="STRING" id="1664694.A0A0N1GZJ2"/>
<name>A0A0N1GZJ2_9EURO</name>
<evidence type="ECO:0000259" key="6">
    <source>
        <dbReference type="Pfam" id="PF02900"/>
    </source>
</evidence>
<dbReference type="CDD" id="cd07363">
    <property type="entry name" value="45_DOPA_Dioxygenase"/>
    <property type="match status" value="1"/>
</dbReference>
<evidence type="ECO:0000256" key="4">
    <source>
        <dbReference type="ARBA" id="ARBA00022833"/>
    </source>
</evidence>
<dbReference type="PANTHER" id="PTHR30096">
    <property type="entry name" value="4,5-DOPA DIOXYGENASE EXTRADIOL-LIKE PROTEIN"/>
    <property type="match status" value="1"/>
</dbReference>
<evidence type="ECO:0000256" key="1">
    <source>
        <dbReference type="ARBA" id="ARBA00001947"/>
    </source>
</evidence>
<keyword evidence="8" id="KW-1185">Reference proteome</keyword>
<dbReference type="VEuPathDB" id="FungiDB:AB675_4435"/>
<keyword evidence="4" id="KW-0862">Zinc</keyword>
<gene>
    <name evidence="7" type="ORF">AB675_4435</name>
</gene>
<dbReference type="OrthoDB" id="7396853at2759"/>
<organism evidence="7 8">
    <name type="scientific">Cyphellophora attinorum</name>
    <dbReference type="NCBI Taxonomy" id="1664694"/>
    <lineage>
        <taxon>Eukaryota</taxon>
        <taxon>Fungi</taxon>
        <taxon>Dikarya</taxon>
        <taxon>Ascomycota</taxon>
        <taxon>Pezizomycotina</taxon>
        <taxon>Eurotiomycetes</taxon>
        <taxon>Chaetothyriomycetidae</taxon>
        <taxon>Chaetothyriales</taxon>
        <taxon>Cyphellophoraceae</taxon>
        <taxon>Cyphellophora</taxon>
    </lineage>
</organism>
<dbReference type="Proteomes" id="UP000038010">
    <property type="component" value="Unassembled WGS sequence"/>
</dbReference>
<evidence type="ECO:0000256" key="5">
    <source>
        <dbReference type="ARBA" id="ARBA00023002"/>
    </source>
</evidence>
<evidence type="ECO:0000313" key="8">
    <source>
        <dbReference type="Proteomes" id="UP000038010"/>
    </source>
</evidence>
<comment type="cofactor">
    <cofactor evidence="1">
        <name>Zn(2+)</name>
        <dbReference type="ChEBI" id="CHEBI:29105"/>
    </cofactor>
</comment>
<dbReference type="RefSeq" id="XP_017996476.1">
    <property type="nucleotide sequence ID" value="XM_018144574.1"/>
</dbReference>
<sequence>MDRTQGQPPVLLLSHGTTLLTGDENHIREYWLQHGEQALRYGIKGVIIMGAHWNVPGRKIQVCANSNAKAQPIPLVERAKYAEYSPNTDVTTALRCISMLKNAGFECEADPTFDWRIDTFPMLFRMFPNGCPPVTIVSQNSYFEPHFHIEIGRVLRPLRQEGYLFVASGGGVHNLYRTDWKYQIKYRDSFAQELPPEGTHLEFRQALEDALCKNGGGPELKRAVVRLMKHPNYRDAHGTDDHYMPTCFAAGLAGEEQDRKDSVTLGAEVWELRNQAETQFAIGDWPKWVESVV</sequence>
<dbReference type="InterPro" id="IPR004183">
    <property type="entry name" value="Xdiol_dOase_suB"/>
</dbReference>
<proteinExistence type="inferred from homology"/>
<feature type="domain" description="Extradiol ring-cleavage dioxygenase class III enzyme subunit B" evidence="6">
    <location>
        <begin position="11"/>
        <end position="259"/>
    </location>
</feature>
<dbReference type="InterPro" id="IPR014436">
    <property type="entry name" value="Extradiol_dOase_DODA"/>
</dbReference>
<accession>A0A0N1GZJ2</accession>
<dbReference type="GO" id="GO:0008198">
    <property type="term" value="F:ferrous iron binding"/>
    <property type="evidence" value="ECO:0007669"/>
    <property type="project" value="InterPro"/>
</dbReference>
<evidence type="ECO:0000313" key="7">
    <source>
        <dbReference type="EMBL" id="KPI36513.1"/>
    </source>
</evidence>